<dbReference type="Proteomes" id="UP000266568">
    <property type="component" value="Unassembled WGS sequence"/>
</dbReference>
<keyword evidence="2" id="KW-1185">Reference proteome</keyword>
<gene>
    <name evidence="1" type="ORF">DFR49_2295</name>
</gene>
<accession>A0A397P7M4</accession>
<sequence length="98" mass="10946">MNYDDRIAEDARLIILKELARQVDGRMNEIALMRVLDVFGIGRTREWVATQLRMLDQLGAVNVSEAGTVIVAALTKLGRAHVERRAIVEGVSRPSDED</sequence>
<dbReference type="AlphaFoldDB" id="A0A397P7M4"/>
<dbReference type="OrthoDB" id="7858662at2"/>
<reference evidence="1 2" key="1">
    <citation type="submission" date="2018-08" db="EMBL/GenBank/DDBJ databases">
        <title>Genomic Encyclopedia of Type Strains, Phase IV (KMG-IV): sequencing the most valuable type-strain genomes for metagenomic binning, comparative biology and taxonomic classification.</title>
        <authorList>
            <person name="Goeker M."/>
        </authorList>
    </citation>
    <scope>NUCLEOTIDE SEQUENCE [LARGE SCALE GENOMIC DNA]</scope>
    <source>
        <strain evidence="1 2">DSM 25527</strain>
    </source>
</reference>
<proteinExistence type="predicted"/>
<evidence type="ECO:0000313" key="1">
    <source>
        <dbReference type="EMBL" id="RIA44059.1"/>
    </source>
</evidence>
<protein>
    <submittedName>
        <fullName evidence="1">Uncharacterized protein</fullName>
    </submittedName>
</protein>
<dbReference type="EMBL" id="QXDC01000003">
    <property type="protein sequence ID" value="RIA44059.1"/>
    <property type="molecule type" value="Genomic_DNA"/>
</dbReference>
<organism evidence="1 2">
    <name type="scientific">Hephaestia caeni</name>
    <dbReference type="NCBI Taxonomy" id="645617"/>
    <lineage>
        <taxon>Bacteria</taxon>
        <taxon>Pseudomonadati</taxon>
        <taxon>Pseudomonadota</taxon>
        <taxon>Alphaproteobacteria</taxon>
        <taxon>Sphingomonadales</taxon>
        <taxon>Sphingomonadaceae</taxon>
        <taxon>Hephaestia</taxon>
    </lineage>
</organism>
<dbReference type="RefSeq" id="WP_119035824.1">
    <property type="nucleotide sequence ID" value="NZ_QXDC01000003.1"/>
</dbReference>
<evidence type="ECO:0000313" key="2">
    <source>
        <dbReference type="Proteomes" id="UP000266568"/>
    </source>
</evidence>
<name>A0A397P7M4_9SPHN</name>
<comment type="caution">
    <text evidence="1">The sequence shown here is derived from an EMBL/GenBank/DDBJ whole genome shotgun (WGS) entry which is preliminary data.</text>
</comment>